<dbReference type="AlphaFoldDB" id="A0AA37SRR8"/>
<protein>
    <submittedName>
        <fullName evidence="1">Uncharacterized protein</fullName>
    </submittedName>
</protein>
<name>A0AA37SRR8_9BACT</name>
<organism evidence="1 2">
    <name type="scientific">Portibacter lacus</name>
    <dbReference type="NCBI Taxonomy" id="1099794"/>
    <lineage>
        <taxon>Bacteria</taxon>
        <taxon>Pseudomonadati</taxon>
        <taxon>Bacteroidota</taxon>
        <taxon>Saprospiria</taxon>
        <taxon>Saprospirales</taxon>
        <taxon>Haliscomenobacteraceae</taxon>
        <taxon>Portibacter</taxon>
    </lineage>
</organism>
<evidence type="ECO:0000313" key="1">
    <source>
        <dbReference type="EMBL" id="GLR19082.1"/>
    </source>
</evidence>
<accession>A0AA37SRR8</accession>
<dbReference type="SUPFAM" id="SSF49373">
    <property type="entry name" value="Invasin/intimin cell-adhesion fragments"/>
    <property type="match status" value="1"/>
</dbReference>
<proteinExistence type="predicted"/>
<gene>
    <name evidence="1" type="ORF">GCM10007940_36980</name>
</gene>
<dbReference type="InterPro" id="IPR013783">
    <property type="entry name" value="Ig-like_fold"/>
</dbReference>
<dbReference type="Proteomes" id="UP001156666">
    <property type="component" value="Unassembled WGS sequence"/>
</dbReference>
<keyword evidence="2" id="KW-1185">Reference proteome</keyword>
<dbReference type="Gene3D" id="2.60.40.10">
    <property type="entry name" value="Immunoglobulins"/>
    <property type="match status" value="1"/>
</dbReference>
<reference evidence="1" key="1">
    <citation type="journal article" date="2014" name="Int. J. Syst. Evol. Microbiol.">
        <title>Complete genome sequence of Corynebacterium casei LMG S-19264T (=DSM 44701T), isolated from a smear-ripened cheese.</title>
        <authorList>
            <consortium name="US DOE Joint Genome Institute (JGI-PGF)"/>
            <person name="Walter F."/>
            <person name="Albersmeier A."/>
            <person name="Kalinowski J."/>
            <person name="Ruckert C."/>
        </authorList>
    </citation>
    <scope>NUCLEOTIDE SEQUENCE</scope>
    <source>
        <strain evidence="1">NBRC 108769</strain>
    </source>
</reference>
<sequence length="382" mass="42394">MSTSNSYMNGLNLEATYEVGSDIVLKFSKVAGESPLIYLTSSYGSTVLSPEEKDNEIWYRLPSNISDKIGVVRWKCLSEGDELTGKFTLEPINTVASLETYIGPPSIEAGGTDYTMMVVIPTDSLDNPLPQNTLVNVQHQFLEVEESEEVATKHLIAFQNLYSKRESGRMLVSSSCLGEDSKEFSINVAAAIPVDFSISAHRPHHYADGNQITTFSTSIIRDKHDNVVSDGTYVNFLIANADGNTLSSSGTTLSGIATAKMIHPEKAETWRVTAMIDGIAESNSVVLDYEQVIEDFELTFSDHNRALTVGPLQSFMGQMIPDGLQVKLFIYKDDQLLEIIPKTSVEGYVIFYLEEDIYKNGDYRFQIQAAGMDKKIDNIKLW</sequence>
<dbReference type="EMBL" id="BSOH01000027">
    <property type="protein sequence ID" value="GLR19082.1"/>
    <property type="molecule type" value="Genomic_DNA"/>
</dbReference>
<reference evidence="1" key="2">
    <citation type="submission" date="2023-01" db="EMBL/GenBank/DDBJ databases">
        <title>Draft genome sequence of Portibacter lacus strain NBRC 108769.</title>
        <authorList>
            <person name="Sun Q."/>
            <person name="Mori K."/>
        </authorList>
    </citation>
    <scope>NUCLEOTIDE SEQUENCE</scope>
    <source>
        <strain evidence="1">NBRC 108769</strain>
    </source>
</reference>
<evidence type="ECO:0000313" key="2">
    <source>
        <dbReference type="Proteomes" id="UP001156666"/>
    </source>
</evidence>
<comment type="caution">
    <text evidence="1">The sequence shown here is derived from an EMBL/GenBank/DDBJ whole genome shotgun (WGS) entry which is preliminary data.</text>
</comment>
<dbReference type="InterPro" id="IPR008964">
    <property type="entry name" value="Invasin/intimin_cell_adhesion"/>
</dbReference>